<keyword evidence="5" id="KW-0963">Cytoplasm</keyword>
<evidence type="ECO:0000256" key="4">
    <source>
        <dbReference type="ARBA" id="ARBA00013346"/>
    </source>
</evidence>
<evidence type="ECO:0000256" key="11">
    <source>
        <dbReference type="ARBA" id="ARBA00031350"/>
    </source>
</evidence>
<dbReference type="Proteomes" id="UP001500280">
    <property type="component" value="Unassembled WGS sequence"/>
</dbReference>
<keyword evidence="8" id="KW-0949">S-adenosyl-L-methionine</keyword>
<keyword evidence="13" id="KW-1185">Reference proteome</keyword>
<keyword evidence="6" id="KW-0489">Methyltransferase</keyword>
<comment type="similarity">
    <text evidence="2">Belongs to the methyltransferase superfamily. L-isoaspartyl/D-aspartyl protein methyltransferase family.</text>
</comment>
<evidence type="ECO:0000256" key="1">
    <source>
        <dbReference type="ARBA" id="ARBA00004496"/>
    </source>
</evidence>
<evidence type="ECO:0000256" key="3">
    <source>
        <dbReference type="ARBA" id="ARBA00011890"/>
    </source>
</evidence>
<dbReference type="Gene3D" id="3.40.50.150">
    <property type="entry name" value="Vaccinia Virus protein VP39"/>
    <property type="match status" value="1"/>
</dbReference>
<evidence type="ECO:0000256" key="6">
    <source>
        <dbReference type="ARBA" id="ARBA00022603"/>
    </source>
</evidence>
<name>A0ABP4U2Q1_9ACTN</name>
<dbReference type="InterPro" id="IPR000682">
    <property type="entry name" value="PCMT"/>
</dbReference>
<dbReference type="EMBL" id="BAAANF010000017">
    <property type="protein sequence ID" value="GAA1696427.1"/>
    <property type="molecule type" value="Genomic_DNA"/>
</dbReference>
<evidence type="ECO:0000313" key="13">
    <source>
        <dbReference type="Proteomes" id="UP001500280"/>
    </source>
</evidence>
<reference evidence="13" key="1">
    <citation type="journal article" date="2019" name="Int. J. Syst. Evol. Microbiol.">
        <title>The Global Catalogue of Microorganisms (GCM) 10K type strain sequencing project: providing services to taxonomists for standard genome sequencing and annotation.</title>
        <authorList>
            <consortium name="The Broad Institute Genomics Platform"/>
            <consortium name="The Broad Institute Genome Sequencing Center for Infectious Disease"/>
            <person name="Wu L."/>
            <person name="Ma J."/>
        </authorList>
    </citation>
    <scope>NUCLEOTIDE SEQUENCE [LARGE SCALE GENOMIC DNA]</scope>
    <source>
        <strain evidence="13">JCM 14307</strain>
    </source>
</reference>
<protein>
    <recommendedName>
        <fullName evidence="4">Protein-L-isoaspartate O-methyltransferase</fullName>
        <ecNumber evidence="3">2.1.1.77</ecNumber>
    </recommendedName>
    <alternativeName>
        <fullName evidence="11">L-isoaspartyl protein carboxyl methyltransferase</fullName>
    </alternativeName>
    <alternativeName>
        <fullName evidence="9">Protein L-isoaspartyl methyltransferase</fullName>
    </alternativeName>
    <alternativeName>
        <fullName evidence="10">Protein-beta-aspartate methyltransferase</fullName>
    </alternativeName>
</protein>
<evidence type="ECO:0000256" key="2">
    <source>
        <dbReference type="ARBA" id="ARBA00005369"/>
    </source>
</evidence>
<dbReference type="EC" id="2.1.1.77" evidence="3"/>
<dbReference type="InterPro" id="IPR029063">
    <property type="entry name" value="SAM-dependent_MTases_sf"/>
</dbReference>
<sequence>MNTITNSPETLRAAMVDNVKAAGHATSPAVEQTMRSVPRHKFVPEASIEDAYADIAVITKSASDGSALSCASVPTIVAMMLDQLQVQPGNRILEIGAGTGYNAALLAQLTGPGGAVTTVDIDAEVTAGARRGLDATGNEHVDVITRDGSLAAAENAPYDRIIFTVGAWDLTPEFWQQLAPGGRLVVPLRWRGQTRSVAFVRDGDALVSDSMDLCGFVPMLGQEGERSGTIDTGDLVTLFWDIDQTIDTEKLSGVLDQPKEVAWSGVTVGPYDSFDGIWLRISGTDSRTCRIATDKAAVEAKLCTPAIAVRSPALAEDDSLAYLAIRKAGDGTHELGAIGHGPYGHALAGQLCDETKAWNKDREALPALRLYPAGTPNSAFKFDSDIFFGQVIEKTTSRLMISVS</sequence>
<comment type="caution">
    <text evidence="12">The sequence shown here is derived from an EMBL/GenBank/DDBJ whole genome shotgun (WGS) entry which is preliminary data.</text>
</comment>
<dbReference type="InterPro" id="IPR027573">
    <property type="entry name" value="Methyltran_FxLD"/>
</dbReference>
<evidence type="ECO:0000256" key="5">
    <source>
        <dbReference type="ARBA" id="ARBA00022490"/>
    </source>
</evidence>
<dbReference type="PANTHER" id="PTHR11579">
    <property type="entry name" value="PROTEIN-L-ISOASPARTATE O-METHYLTRANSFERASE"/>
    <property type="match status" value="1"/>
</dbReference>
<proteinExistence type="inferred from homology"/>
<dbReference type="PANTHER" id="PTHR11579:SF0">
    <property type="entry name" value="PROTEIN-L-ISOASPARTATE(D-ASPARTATE) O-METHYLTRANSFERASE"/>
    <property type="match status" value="1"/>
</dbReference>
<dbReference type="CDD" id="cd02440">
    <property type="entry name" value="AdoMet_MTases"/>
    <property type="match status" value="1"/>
</dbReference>
<evidence type="ECO:0000256" key="10">
    <source>
        <dbReference type="ARBA" id="ARBA00031323"/>
    </source>
</evidence>
<dbReference type="RefSeq" id="WP_344156095.1">
    <property type="nucleotide sequence ID" value="NZ_BAAANF010000017.1"/>
</dbReference>
<accession>A0ABP4U2Q1</accession>
<evidence type="ECO:0000256" key="8">
    <source>
        <dbReference type="ARBA" id="ARBA00022691"/>
    </source>
</evidence>
<dbReference type="NCBIfam" id="TIGR04364">
    <property type="entry name" value="methyltran_FxLD"/>
    <property type="match status" value="1"/>
</dbReference>
<organism evidence="12 13">
    <name type="scientific">Kribbella yunnanensis</name>
    <dbReference type="NCBI Taxonomy" id="190194"/>
    <lineage>
        <taxon>Bacteria</taxon>
        <taxon>Bacillati</taxon>
        <taxon>Actinomycetota</taxon>
        <taxon>Actinomycetes</taxon>
        <taxon>Propionibacteriales</taxon>
        <taxon>Kribbellaceae</taxon>
        <taxon>Kribbella</taxon>
    </lineage>
</organism>
<evidence type="ECO:0000256" key="9">
    <source>
        <dbReference type="ARBA" id="ARBA00030757"/>
    </source>
</evidence>
<dbReference type="SUPFAM" id="SSF53335">
    <property type="entry name" value="S-adenosyl-L-methionine-dependent methyltransferases"/>
    <property type="match status" value="1"/>
</dbReference>
<keyword evidence="7" id="KW-0808">Transferase</keyword>
<evidence type="ECO:0000313" key="12">
    <source>
        <dbReference type="EMBL" id="GAA1696427.1"/>
    </source>
</evidence>
<dbReference type="Pfam" id="PF01135">
    <property type="entry name" value="PCMT"/>
    <property type="match status" value="1"/>
</dbReference>
<gene>
    <name evidence="12" type="ORF">GCM10009745_48100</name>
</gene>
<evidence type="ECO:0000256" key="7">
    <source>
        <dbReference type="ARBA" id="ARBA00022679"/>
    </source>
</evidence>
<comment type="subcellular location">
    <subcellularLocation>
        <location evidence="1">Cytoplasm</location>
    </subcellularLocation>
</comment>